<accession>A0AAV3Y7Y0</accession>
<feature type="compositionally biased region" description="Basic and acidic residues" evidence="1">
    <location>
        <begin position="36"/>
        <end position="46"/>
    </location>
</feature>
<dbReference type="EMBL" id="BLXT01000621">
    <property type="protein sequence ID" value="GFN78899.1"/>
    <property type="molecule type" value="Genomic_DNA"/>
</dbReference>
<keyword evidence="3" id="KW-1185">Reference proteome</keyword>
<gene>
    <name evidence="2" type="ORF">PoB_000540500</name>
</gene>
<protein>
    <submittedName>
        <fullName evidence="2">Uncharacterized protein</fullName>
    </submittedName>
</protein>
<evidence type="ECO:0000256" key="1">
    <source>
        <dbReference type="SAM" id="MobiDB-lite"/>
    </source>
</evidence>
<evidence type="ECO:0000313" key="2">
    <source>
        <dbReference type="EMBL" id="GFN78899.1"/>
    </source>
</evidence>
<evidence type="ECO:0000313" key="3">
    <source>
        <dbReference type="Proteomes" id="UP000735302"/>
    </source>
</evidence>
<dbReference type="AlphaFoldDB" id="A0AAV3Y7Y0"/>
<name>A0AAV3Y7Y0_9GAST</name>
<feature type="region of interest" description="Disordered" evidence="1">
    <location>
        <begin position="90"/>
        <end position="112"/>
    </location>
</feature>
<feature type="region of interest" description="Disordered" evidence="1">
    <location>
        <begin position="23"/>
        <end position="47"/>
    </location>
</feature>
<sequence length="112" mass="12322">MRGAFLHAWRLEAPLQNRTIMKPGESLWSSTKRKSTKVERTPKGEGGKAALWARTMMGLLASGHLFALGANEIIEKKEKNRWALCLPSHAPQSAGCREKGLPAQSEGVDKAR</sequence>
<dbReference type="Proteomes" id="UP000735302">
    <property type="component" value="Unassembled WGS sequence"/>
</dbReference>
<reference evidence="2 3" key="1">
    <citation type="journal article" date="2021" name="Elife">
        <title>Chloroplast acquisition without the gene transfer in kleptoplastic sea slugs, Plakobranchus ocellatus.</title>
        <authorList>
            <person name="Maeda T."/>
            <person name="Takahashi S."/>
            <person name="Yoshida T."/>
            <person name="Shimamura S."/>
            <person name="Takaki Y."/>
            <person name="Nagai Y."/>
            <person name="Toyoda A."/>
            <person name="Suzuki Y."/>
            <person name="Arimoto A."/>
            <person name="Ishii H."/>
            <person name="Satoh N."/>
            <person name="Nishiyama T."/>
            <person name="Hasebe M."/>
            <person name="Maruyama T."/>
            <person name="Minagawa J."/>
            <person name="Obokata J."/>
            <person name="Shigenobu S."/>
        </authorList>
    </citation>
    <scope>NUCLEOTIDE SEQUENCE [LARGE SCALE GENOMIC DNA]</scope>
</reference>
<comment type="caution">
    <text evidence="2">The sequence shown here is derived from an EMBL/GenBank/DDBJ whole genome shotgun (WGS) entry which is preliminary data.</text>
</comment>
<proteinExistence type="predicted"/>
<organism evidence="2 3">
    <name type="scientific">Plakobranchus ocellatus</name>
    <dbReference type="NCBI Taxonomy" id="259542"/>
    <lineage>
        <taxon>Eukaryota</taxon>
        <taxon>Metazoa</taxon>
        <taxon>Spiralia</taxon>
        <taxon>Lophotrochozoa</taxon>
        <taxon>Mollusca</taxon>
        <taxon>Gastropoda</taxon>
        <taxon>Heterobranchia</taxon>
        <taxon>Euthyneura</taxon>
        <taxon>Panpulmonata</taxon>
        <taxon>Sacoglossa</taxon>
        <taxon>Placobranchoidea</taxon>
        <taxon>Plakobranchidae</taxon>
        <taxon>Plakobranchus</taxon>
    </lineage>
</organism>